<evidence type="ECO:0008006" key="3">
    <source>
        <dbReference type="Google" id="ProtNLM"/>
    </source>
</evidence>
<protein>
    <recommendedName>
        <fullName evidence="3">Lipoprotein</fullName>
    </recommendedName>
</protein>
<dbReference type="EMBL" id="JBHMDG010000028">
    <property type="protein sequence ID" value="MFB9315034.1"/>
    <property type="molecule type" value="Genomic_DNA"/>
</dbReference>
<name>A0ABV5KE74_9ACTN</name>
<evidence type="ECO:0000313" key="2">
    <source>
        <dbReference type="Proteomes" id="UP001589750"/>
    </source>
</evidence>
<sequence length="166" mass="18065">MTSRFQLGLKVSASVAAVLFATACGRDDGNDSTPAPGGLELPRIDQYDHVPLPVDRPPEGALVRSRSFADPVASGQHLSFEYDGFTVQMCTRNIRLSNSDACEPQSTAEVIRRIRGSRYVTVYTVSSKVEAAQKTTVEFFARAEVSVDPPWIADYAEDALRELAPA</sequence>
<proteinExistence type="predicted"/>
<organism evidence="1 2">
    <name type="scientific">Nocardioides plantarum</name>
    <dbReference type="NCBI Taxonomy" id="29299"/>
    <lineage>
        <taxon>Bacteria</taxon>
        <taxon>Bacillati</taxon>
        <taxon>Actinomycetota</taxon>
        <taxon>Actinomycetes</taxon>
        <taxon>Propionibacteriales</taxon>
        <taxon>Nocardioidaceae</taxon>
        <taxon>Nocardioides</taxon>
    </lineage>
</organism>
<reference evidence="1 2" key="1">
    <citation type="submission" date="2024-09" db="EMBL/GenBank/DDBJ databases">
        <authorList>
            <person name="Sun Q."/>
            <person name="Mori K."/>
        </authorList>
    </citation>
    <scope>NUCLEOTIDE SEQUENCE [LARGE SCALE GENOMIC DNA]</scope>
    <source>
        <strain evidence="1 2">JCM 9626</strain>
    </source>
</reference>
<dbReference type="RefSeq" id="WP_140007368.1">
    <property type="nucleotide sequence ID" value="NZ_JBHMDG010000028.1"/>
</dbReference>
<dbReference type="Proteomes" id="UP001589750">
    <property type="component" value="Unassembled WGS sequence"/>
</dbReference>
<gene>
    <name evidence="1" type="ORF">ACFFRI_18400</name>
</gene>
<comment type="caution">
    <text evidence="1">The sequence shown here is derived from an EMBL/GenBank/DDBJ whole genome shotgun (WGS) entry which is preliminary data.</text>
</comment>
<evidence type="ECO:0000313" key="1">
    <source>
        <dbReference type="EMBL" id="MFB9315034.1"/>
    </source>
</evidence>
<keyword evidence="2" id="KW-1185">Reference proteome</keyword>
<dbReference type="PROSITE" id="PS51257">
    <property type="entry name" value="PROKAR_LIPOPROTEIN"/>
    <property type="match status" value="1"/>
</dbReference>
<accession>A0ABV5KE74</accession>